<organism evidence="1 2">
    <name type="scientific">Bacillus cereus</name>
    <dbReference type="NCBI Taxonomy" id="1396"/>
    <lineage>
        <taxon>Bacteria</taxon>
        <taxon>Bacillati</taxon>
        <taxon>Bacillota</taxon>
        <taxon>Bacilli</taxon>
        <taxon>Bacillales</taxon>
        <taxon>Bacillaceae</taxon>
        <taxon>Bacillus</taxon>
        <taxon>Bacillus cereus group</taxon>
    </lineage>
</organism>
<comment type="caution">
    <text evidence="1">The sequence shown here is derived from an EMBL/GenBank/DDBJ whole genome shotgun (WGS) entry which is preliminary data.</text>
</comment>
<sequence length="68" mass="8111">MEELKRIIVEDKEDGTQISRLPNNEEMMNKINELIRYTKQLDKNKQIKQIKQIKPIKPVGTITHRSYC</sequence>
<evidence type="ECO:0000313" key="2">
    <source>
        <dbReference type="Proteomes" id="UP000191124"/>
    </source>
</evidence>
<dbReference type="Proteomes" id="UP000191124">
    <property type="component" value="Unassembled WGS sequence"/>
</dbReference>
<name>A0A1S9V704_BACCE</name>
<dbReference type="AlphaFoldDB" id="A0A1S9V704"/>
<proteinExistence type="predicted"/>
<gene>
    <name evidence="1" type="ORF">BW892_06895</name>
</gene>
<dbReference type="EMBL" id="MUAL01000007">
    <property type="protein sequence ID" value="OOR30253.1"/>
    <property type="molecule type" value="Genomic_DNA"/>
</dbReference>
<accession>A0A1S9V704</accession>
<dbReference type="RefSeq" id="WP_078179941.1">
    <property type="nucleotide sequence ID" value="NZ_MUAL01000007.1"/>
</dbReference>
<protein>
    <submittedName>
        <fullName evidence="1">Uncharacterized protein</fullName>
    </submittedName>
</protein>
<evidence type="ECO:0000313" key="1">
    <source>
        <dbReference type="EMBL" id="OOR30253.1"/>
    </source>
</evidence>
<reference evidence="1 2" key="1">
    <citation type="submission" date="2017-01" db="EMBL/GenBank/DDBJ databases">
        <title>Bacillus cereus isolates.</title>
        <authorList>
            <person name="Beno S.M."/>
        </authorList>
    </citation>
    <scope>NUCLEOTIDE SEQUENCE [LARGE SCALE GENOMIC DNA]</scope>
    <source>
        <strain evidence="1 2">FSL M7-1219</strain>
    </source>
</reference>